<reference evidence="2" key="2">
    <citation type="journal article" date="2021" name="PeerJ">
        <title>Extensive microbial diversity within the chicken gut microbiome revealed by metagenomics and culture.</title>
        <authorList>
            <person name="Gilroy R."/>
            <person name="Ravi A."/>
            <person name="Getino M."/>
            <person name="Pursley I."/>
            <person name="Horton D.L."/>
            <person name="Alikhan N.F."/>
            <person name="Baker D."/>
            <person name="Gharbi K."/>
            <person name="Hall N."/>
            <person name="Watson M."/>
            <person name="Adriaenssens E.M."/>
            <person name="Foster-Nyarko E."/>
            <person name="Jarju S."/>
            <person name="Secka A."/>
            <person name="Antonio M."/>
            <person name="Oren A."/>
            <person name="Chaudhuri R.R."/>
            <person name="La Ragione R."/>
            <person name="Hildebrand F."/>
            <person name="Pallen M.J."/>
        </authorList>
    </citation>
    <scope>NUCLEOTIDE SEQUENCE</scope>
    <source>
        <strain evidence="2">E3-2379</strain>
    </source>
</reference>
<keyword evidence="1" id="KW-1133">Transmembrane helix</keyword>
<evidence type="ECO:0000313" key="3">
    <source>
        <dbReference type="Proteomes" id="UP000823618"/>
    </source>
</evidence>
<comment type="caution">
    <text evidence="2">The sequence shown here is derived from an EMBL/GenBank/DDBJ whole genome shotgun (WGS) entry which is preliminary data.</text>
</comment>
<dbReference type="Proteomes" id="UP000823618">
    <property type="component" value="Unassembled WGS sequence"/>
</dbReference>
<keyword evidence="1" id="KW-0812">Transmembrane</keyword>
<keyword evidence="1" id="KW-0472">Membrane</keyword>
<evidence type="ECO:0000256" key="1">
    <source>
        <dbReference type="SAM" id="Phobius"/>
    </source>
</evidence>
<evidence type="ECO:0008006" key="4">
    <source>
        <dbReference type="Google" id="ProtNLM"/>
    </source>
</evidence>
<sequence>MKKIRYKVILLIVILVLISIVGFVIYQGLSVKAKEGIIIEYGSRPSNEIETYFETGFLRKDEKVDISQLDNFEVGKYEVFLSNHKFKTEVEVIDTKKPVIDLKGQKFSIEINQELRTTDIINSIYDKSGIKNVEFDNGIVPQPVIEVNENSVPVAKIRYDKEGEYSNSVTAYDNNGNSMKRVFTITVYPNYLDHVQGIRDLEIEQGSNIDWLENISFDNRVNTVLYDDSDVDIETPGEYELVYTIIGDNHSETEKTVSVTVIKKEEVVVEEDSSSSSKIRNADEACDYIRKFVVLNGDYVPQYIEFDHMDEYGYVIHGYDIVVDHTATSFWYAVSEDGRIFDEIFSEYVN</sequence>
<organism evidence="2 3">
    <name type="scientific">Candidatus Scybalomonas excrementavium</name>
    <dbReference type="NCBI Taxonomy" id="2840943"/>
    <lineage>
        <taxon>Bacteria</taxon>
        <taxon>Bacillati</taxon>
        <taxon>Bacillota</taxon>
        <taxon>Clostridia</taxon>
        <taxon>Lachnospirales</taxon>
        <taxon>Lachnospiraceae</taxon>
        <taxon>Lachnospiraceae incertae sedis</taxon>
        <taxon>Candidatus Scybalomonas</taxon>
    </lineage>
</organism>
<gene>
    <name evidence="2" type="ORF">IAC13_10340</name>
</gene>
<protein>
    <recommendedName>
        <fullName evidence="4">Pesticidal crystal protein Cry22Aa Ig-like domain-containing protein</fullName>
    </recommendedName>
</protein>
<name>A0A9D9I1W2_9FIRM</name>
<accession>A0A9D9I1W2</accession>
<dbReference type="EMBL" id="JADIML010000297">
    <property type="protein sequence ID" value="MBO8464317.1"/>
    <property type="molecule type" value="Genomic_DNA"/>
</dbReference>
<dbReference type="Gene3D" id="2.60.40.10">
    <property type="entry name" value="Immunoglobulins"/>
    <property type="match status" value="1"/>
</dbReference>
<feature type="transmembrane region" description="Helical" evidence="1">
    <location>
        <begin position="9"/>
        <end position="29"/>
    </location>
</feature>
<proteinExistence type="predicted"/>
<evidence type="ECO:0000313" key="2">
    <source>
        <dbReference type="EMBL" id="MBO8464317.1"/>
    </source>
</evidence>
<reference evidence="2" key="1">
    <citation type="submission" date="2020-10" db="EMBL/GenBank/DDBJ databases">
        <authorList>
            <person name="Gilroy R."/>
        </authorList>
    </citation>
    <scope>NUCLEOTIDE SEQUENCE</scope>
    <source>
        <strain evidence="2">E3-2379</strain>
    </source>
</reference>
<dbReference type="AlphaFoldDB" id="A0A9D9I1W2"/>
<dbReference type="InterPro" id="IPR013783">
    <property type="entry name" value="Ig-like_fold"/>
</dbReference>